<feature type="transmembrane region" description="Helical" evidence="1">
    <location>
        <begin position="21"/>
        <end position="43"/>
    </location>
</feature>
<organism evidence="2 3">
    <name type="scientific">Methanolapillus millepedarum</name>
    <dbReference type="NCBI Taxonomy" id="3028296"/>
    <lineage>
        <taxon>Archaea</taxon>
        <taxon>Methanobacteriati</taxon>
        <taxon>Methanobacteriota</taxon>
        <taxon>Stenosarchaea group</taxon>
        <taxon>Methanomicrobia</taxon>
        <taxon>Methanosarcinales</taxon>
        <taxon>Methanosarcinaceae</taxon>
        <taxon>Methanolapillus</taxon>
    </lineage>
</organism>
<protein>
    <submittedName>
        <fullName evidence="2">Uncharacterized protein</fullName>
    </submittedName>
</protein>
<dbReference type="EMBL" id="CP131060">
    <property type="protein sequence ID" value="WNY24744.1"/>
    <property type="molecule type" value="Genomic_DNA"/>
</dbReference>
<evidence type="ECO:0000256" key="1">
    <source>
        <dbReference type="SAM" id="Phobius"/>
    </source>
</evidence>
<name>A0AA96V1K0_9EURY</name>
<sequence length="84" mass="9224">MFLTISGKKSSKRFVKIKNERGSLTSAVAGSTVAYLFRFAAAADDNTVAYLFRFASVAANNTVAYLFRFASVAATLFLFLRPQK</sequence>
<proteinExistence type="predicted"/>
<evidence type="ECO:0000313" key="3">
    <source>
        <dbReference type="Proteomes" id="UP001303587"/>
    </source>
</evidence>
<feature type="transmembrane region" description="Helical" evidence="1">
    <location>
        <begin position="63"/>
        <end position="80"/>
    </location>
</feature>
<reference evidence="2 3" key="1">
    <citation type="submission" date="2023-07" db="EMBL/GenBank/DDBJ databases">
        <title>Closed genoem sequence of Methanosarcinaceae archaeon Ac7.</title>
        <authorList>
            <person name="Poehlein A."/>
            <person name="Protasov E."/>
            <person name="Platt K."/>
            <person name="Reeh H."/>
            <person name="Daniel R."/>
            <person name="Brune A."/>
        </authorList>
    </citation>
    <scope>NUCLEOTIDE SEQUENCE [LARGE SCALE GENOMIC DNA]</scope>
    <source>
        <strain evidence="2 3">Ac7</strain>
    </source>
</reference>
<gene>
    <name evidence="2" type="ORF">MsAc7_02680</name>
</gene>
<keyword evidence="1" id="KW-0472">Membrane</keyword>
<keyword evidence="1" id="KW-1133">Transmembrane helix</keyword>
<evidence type="ECO:0000313" key="2">
    <source>
        <dbReference type="EMBL" id="WNY24744.1"/>
    </source>
</evidence>
<dbReference type="Proteomes" id="UP001303587">
    <property type="component" value="Chromosome"/>
</dbReference>
<accession>A0AA96V1K0</accession>
<keyword evidence="1" id="KW-0812">Transmembrane</keyword>
<keyword evidence="3" id="KW-1185">Reference proteome</keyword>
<dbReference type="AlphaFoldDB" id="A0AA96V1K0"/>